<reference key="2">
    <citation type="submission" date="2011-03" db="EMBL/GenBank/DDBJ databases">
        <title>Complete Genome Sequence of a beneficial plant roots-associated bacterium Pseudomonas brassicacearum.</title>
        <authorList>
            <person name="Ortet P."/>
            <person name="Barakat M."/>
            <person name="Lalaouna D."/>
            <person name="Fochesato S."/>
            <person name="Barbe V."/>
            <person name="Santaella C."/>
            <person name="Heulin T."/>
            <person name="Achouak W."/>
        </authorList>
    </citation>
    <scope>NUCLEOTIDE SEQUENCE</scope>
    <source>
        <strain>NFM421</strain>
    </source>
</reference>
<dbReference type="KEGG" id="pba:PSEBR_m824"/>
<evidence type="ECO:0000313" key="1">
    <source>
        <dbReference type="EMBL" id="AEA68793.1"/>
    </source>
</evidence>
<reference evidence="1 2" key="1">
    <citation type="journal article" date="2011" name="J. Bacteriol.">
        <title>Complete genome sequence of a beneficial plant root-associated bacterium, Pseudomonas brassicacearum.</title>
        <authorList>
            <person name="Ortet P."/>
            <person name="Barakat M."/>
            <person name="Lalaouna D."/>
            <person name="Fochesato S."/>
            <person name="Barbe V."/>
            <person name="Vacherie B."/>
            <person name="Santaella C."/>
            <person name="Heulin T."/>
            <person name="Achouak W."/>
        </authorList>
    </citation>
    <scope>NUCLEOTIDE SEQUENCE [LARGE SCALE GENOMIC DNA]</scope>
    <source>
        <strain evidence="1 2">NFM421</strain>
    </source>
</reference>
<accession>F2KH24</accession>
<protein>
    <submittedName>
        <fullName evidence="1">Uncharacterized protein</fullName>
    </submittedName>
</protein>
<evidence type="ECO:0000313" key="2">
    <source>
        <dbReference type="Proteomes" id="UP000006692"/>
    </source>
</evidence>
<sequence>MGKTFHISGDDTLLIQDRAQFHIDVFGPARCVMNVQDPIRTAHLPGLFHRAVLTGLVTRHIVVVGNPITLMANERLVGAAELTQVSRVCRQDVVIGIEDDHRLGLVLQKRDQGLHLVWMRKQVLGGRQAVCHRGSSDSSSKVDTATMPTNAANGSSIVWTSEETLSAPMNLNQ</sequence>
<dbReference type="Proteomes" id="UP000006692">
    <property type="component" value="Chromosome"/>
</dbReference>
<dbReference type="AlphaFoldDB" id="F2KH24"/>
<dbReference type="HOGENOM" id="CLU_1546294_0_0_6"/>
<dbReference type="EMBL" id="CP002585">
    <property type="protein sequence ID" value="AEA68793.1"/>
    <property type="molecule type" value="Genomic_DNA"/>
</dbReference>
<organism evidence="1 2">
    <name type="scientific">Pseudomonas brassicacearum (strain NFM421)</name>
    <dbReference type="NCBI Taxonomy" id="994484"/>
    <lineage>
        <taxon>Bacteria</taxon>
        <taxon>Pseudomonadati</taxon>
        <taxon>Pseudomonadota</taxon>
        <taxon>Gammaproteobacteria</taxon>
        <taxon>Pseudomonadales</taxon>
        <taxon>Pseudomonadaceae</taxon>
        <taxon>Pseudomonas</taxon>
    </lineage>
</organism>
<proteinExistence type="predicted"/>
<name>F2KH24_PSEBN</name>
<dbReference type="STRING" id="994484.PSEBR_m824"/>
<gene>
    <name evidence="1" type="ORF">PSEBR_m824</name>
</gene>